<accession>A0AAX1F604</accession>
<dbReference type="EMBL" id="CP038018">
    <property type="protein sequence ID" value="QED91531.1"/>
    <property type="molecule type" value="Genomic_DNA"/>
</dbReference>
<protein>
    <submittedName>
        <fullName evidence="1">Uncharacterized protein</fullName>
    </submittedName>
</protein>
<evidence type="ECO:0000313" key="2">
    <source>
        <dbReference type="Proteomes" id="UP000326695"/>
    </source>
</evidence>
<dbReference type="AlphaFoldDB" id="A0AAX1F604"/>
<sequence>MQQNDQQPKFKVILPEGFSLERPKQVITQPIESGRADLEEIMRQETACRQAEAEADEIMINALLHGAGRGLKWGYS</sequence>
<evidence type="ECO:0000313" key="1">
    <source>
        <dbReference type="EMBL" id="QED91531.1"/>
    </source>
</evidence>
<name>A0AAX1F604_9NEIS</name>
<proteinExistence type="predicted"/>
<gene>
    <name evidence="1" type="ORF">EZJ17_01915</name>
</gene>
<dbReference type="RefSeq" id="WP_067444206.1">
    <property type="nucleotide sequence ID" value="NZ_CP038018.1"/>
</dbReference>
<keyword evidence="2" id="KW-1185">Reference proteome</keyword>
<dbReference type="Proteomes" id="UP000326695">
    <property type="component" value="Chromosome"/>
</dbReference>
<dbReference type="KEGG" id="eex:EZJ17_01915"/>
<organism evidence="1 2">
    <name type="scientific">Eikenella exigua</name>
    <dbReference type="NCBI Taxonomy" id="2528037"/>
    <lineage>
        <taxon>Bacteria</taxon>
        <taxon>Pseudomonadati</taxon>
        <taxon>Pseudomonadota</taxon>
        <taxon>Betaproteobacteria</taxon>
        <taxon>Neisseriales</taxon>
        <taxon>Neisseriaceae</taxon>
        <taxon>Eikenella</taxon>
    </lineage>
</organism>
<reference evidence="2" key="1">
    <citation type="journal article" date="2019" name="J. Anim. Genet.">
        <title>Description and whole genome sequencing of Eikenella exigua sp. nov., isolated from brain abscess and blood.</title>
        <authorList>
            <person name="Stormo K.A."/>
            <person name="Nygaard R.M."/>
            <person name="Bruvold T.S."/>
            <person name="Dimmen G."/>
            <person name="Lindemann P.C."/>
            <person name="Jordal S."/>
            <person name="Kommedal O."/>
        </authorList>
    </citation>
    <scope>NUCLEOTIDE SEQUENCE [LARGE SCALE GENOMIC DNA]</scope>
    <source>
        <strain evidence="2">PXX</strain>
    </source>
</reference>